<evidence type="ECO:0000313" key="3">
    <source>
        <dbReference type="Proteomes" id="UP000008370"/>
    </source>
</evidence>
<feature type="non-terminal residue" evidence="2">
    <location>
        <position position="1"/>
    </location>
</feature>
<evidence type="ECO:0008006" key="4">
    <source>
        <dbReference type="Google" id="ProtNLM"/>
    </source>
</evidence>
<dbReference type="InParanoid" id="K5VNT9"/>
<dbReference type="KEGG" id="pco:PHACADRAFT_59457"/>
<dbReference type="Proteomes" id="UP000008370">
    <property type="component" value="Unassembled WGS sequence"/>
</dbReference>
<accession>K5VNT9</accession>
<dbReference type="KEGG" id="pco:PHACADRAFT_57139"/>
<reference evidence="2 3" key="1">
    <citation type="journal article" date="2012" name="BMC Genomics">
        <title>Comparative genomics of the white-rot fungi, Phanerochaete carnosa and P. chrysosporium, to elucidate the genetic basis of the distinct wood types they colonize.</title>
        <authorList>
            <person name="Suzuki H."/>
            <person name="MacDonald J."/>
            <person name="Syed K."/>
            <person name="Salamov A."/>
            <person name="Hori C."/>
            <person name="Aerts A."/>
            <person name="Henrissat B."/>
            <person name="Wiebenga A."/>
            <person name="vanKuyk P.A."/>
            <person name="Barry K."/>
            <person name="Lindquist E."/>
            <person name="LaButti K."/>
            <person name="Lapidus A."/>
            <person name="Lucas S."/>
            <person name="Coutinho P."/>
            <person name="Gong Y."/>
            <person name="Samejima M."/>
            <person name="Mahadevan R."/>
            <person name="Abou-Zaid M."/>
            <person name="de Vries R.P."/>
            <person name="Igarashi K."/>
            <person name="Yadav J.S."/>
            <person name="Grigoriev I.V."/>
            <person name="Master E.R."/>
        </authorList>
    </citation>
    <scope>NUCLEOTIDE SEQUENCE [LARGE SCALE GENOMIC DNA]</scope>
    <source>
        <strain evidence="2 3">HHB-10118-sp</strain>
    </source>
</reference>
<name>K5VNT9_PHACS</name>
<sequence>DDAISAAREAISISPPTDGPGAALLHTLAESLLRRFELTNQLADVQEALSLHRTALFLRPPGHVDRHVSILSLARALHTHFRHTGEPQNFTGSIQSIRDALLFFDPARHGHRAASLADEK</sequence>
<evidence type="ECO:0000313" key="2">
    <source>
        <dbReference type="EMBL" id="EKM48360.1"/>
    </source>
</evidence>
<feature type="non-terminal residue" evidence="2">
    <location>
        <position position="120"/>
    </location>
</feature>
<dbReference type="EMBL" id="JH931146">
    <property type="protein sequence ID" value="EKM48360.1"/>
    <property type="molecule type" value="Genomic_DNA"/>
</dbReference>
<keyword evidence="3" id="KW-1185">Reference proteome</keyword>
<proteinExistence type="predicted"/>
<dbReference type="RefSeq" id="XP_007403089.1">
    <property type="nucleotide sequence ID" value="XM_007403027.1"/>
</dbReference>
<organism evidence="2 3">
    <name type="scientific">Phanerochaete carnosa (strain HHB-10118-sp)</name>
    <name type="common">White-rot fungus</name>
    <name type="synonym">Peniophora carnosa</name>
    <dbReference type="NCBI Taxonomy" id="650164"/>
    <lineage>
        <taxon>Eukaryota</taxon>
        <taxon>Fungi</taxon>
        <taxon>Dikarya</taxon>
        <taxon>Basidiomycota</taxon>
        <taxon>Agaricomycotina</taxon>
        <taxon>Agaricomycetes</taxon>
        <taxon>Polyporales</taxon>
        <taxon>Phanerochaetaceae</taxon>
        <taxon>Phanerochaete</taxon>
    </lineage>
</organism>
<dbReference type="OrthoDB" id="3265929at2759"/>
<dbReference type="GeneID" id="18920072"/>
<evidence type="ECO:0000313" key="1">
    <source>
        <dbReference type="EMBL" id="EKM48077.1"/>
    </source>
</evidence>
<dbReference type="RefSeq" id="XP_007403370.1">
    <property type="nucleotide sequence ID" value="XM_007403308.1"/>
</dbReference>
<dbReference type="EMBL" id="JH931462">
    <property type="protein sequence ID" value="EKM48077.1"/>
    <property type="molecule type" value="Genomic_DNA"/>
</dbReference>
<dbReference type="GeneID" id="18920127"/>
<protein>
    <recommendedName>
        <fullName evidence="4">Anaphase-promoting complex subunit 5 domain-containing protein</fullName>
    </recommendedName>
</protein>
<dbReference type="HOGENOM" id="CLU_001305_4_1_1"/>
<gene>
    <name evidence="1" type="ORF">PHACADRAFT_57139</name>
    <name evidence="2" type="ORF">PHACADRAFT_59457</name>
</gene>
<dbReference type="AlphaFoldDB" id="K5VNT9"/>
<dbReference type="STRING" id="650164.K5VNT9"/>